<evidence type="ECO:0000259" key="2">
    <source>
        <dbReference type="Pfam" id="PF00437"/>
    </source>
</evidence>
<dbReference type="Proteomes" id="UP001060164">
    <property type="component" value="Chromosome"/>
</dbReference>
<dbReference type="InterPro" id="IPR001482">
    <property type="entry name" value="T2SS/T4SS_dom"/>
</dbReference>
<dbReference type="InterPro" id="IPR050921">
    <property type="entry name" value="T4SS_GSP_E_ATPase"/>
</dbReference>
<keyword evidence="4" id="KW-1185">Reference proteome</keyword>
<gene>
    <name evidence="3" type="ORF">NQ502_11800</name>
</gene>
<protein>
    <submittedName>
        <fullName evidence="3">CpaF/VirB11 family protein</fullName>
    </submittedName>
</protein>
<evidence type="ECO:0000313" key="3">
    <source>
        <dbReference type="EMBL" id="UWP58074.1"/>
    </source>
</evidence>
<feature type="domain" description="Bacterial type II secretion system protein E" evidence="2">
    <location>
        <begin position="71"/>
        <end position="261"/>
    </location>
</feature>
<dbReference type="RefSeq" id="WP_028528529.1">
    <property type="nucleotide sequence ID" value="NZ_CABLBR010000012.1"/>
</dbReference>
<proteinExistence type="inferred from homology"/>
<dbReference type="EMBL" id="CP102290">
    <property type="protein sequence ID" value="UWP58074.1"/>
    <property type="molecule type" value="Genomic_DNA"/>
</dbReference>
<dbReference type="SUPFAM" id="SSF52540">
    <property type="entry name" value="P-loop containing nucleoside triphosphate hydrolases"/>
    <property type="match status" value="1"/>
</dbReference>
<dbReference type="Pfam" id="PF00437">
    <property type="entry name" value="T2SSE"/>
    <property type="match status" value="1"/>
</dbReference>
<evidence type="ECO:0000313" key="4">
    <source>
        <dbReference type="Proteomes" id="UP001060164"/>
    </source>
</evidence>
<accession>A0ABY5VBY8</accession>
<organism evidence="3 4">
    <name type="scientific">Ruminococcus gauvreauii</name>
    <dbReference type="NCBI Taxonomy" id="438033"/>
    <lineage>
        <taxon>Bacteria</taxon>
        <taxon>Bacillati</taxon>
        <taxon>Bacillota</taxon>
        <taxon>Clostridia</taxon>
        <taxon>Eubacteriales</taxon>
        <taxon>Oscillospiraceae</taxon>
        <taxon>Ruminococcus</taxon>
    </lineage>
</organism>
<dbReference type="Gene3D" id="3.40.50.300">
    <property type="entry name" value="P-loop containing nucleotide triphosphate hydrolases"/>
    <property type="match status" value="1"/>
</dbReference>
<dbReference type="PANTHER" id="PTHR30486:SF6">
    <property type="entry name" value="TYPE IV PILUS RETRACTATION ATPASE PILT"/>
    <property type="match status" value="1"/>
</dbReference>
<name>A0ABY5VBY8_9FIRM</name>
<comment type="similarity">
    <text evidence="1">Belongs to the GSP E family.</text>
</comment>
<evidence type="ECO:0000256" key="1">
    <source>
        <dbReference type="ARBA" id="ARBA00006611"/>
    </source>
</evidence>
<reference evidence="3" key="1">
    <citation type="journal article" date="2022" name="Cell">
        <title>Design, construction, and in vivo augmentation of a complex gut microbiome.</title>
        <authorList>
            <person name="Cheng A.G."/>
            <person name="Ho P.Y."/>
            <person name="Aranda-Diaz A."/>
            <person name="Jain S."/>
            <person name="Yu F.B."/>
            <person name="Meng X."/>
            <person name="Wang M."/>
            <person name="Iakiviak M."/>
            <person name="Nagashima K."/>
            <person name="Zhao A."/>
            <person name="Murugkar P."/>
            <person name="Patil A."/>
            <person name="Atabakhsh K."/>
            <person name="Weakley A."/>
            <person name="Yan J."/>
            <person name="Brumbaugh A.R."/>
            <person name="Higginbottom S."/>
            <person name="Dimas A."/>
            <person name="Shiver A.L."/>
            <person name="Deutschbauer A."/>
            <person name="Neff N."/>
            <person name="Sonnenburg J.L."/>
            <person name="Huang K.C."/>
            <person name="Fischbach M.A."/>
        </authorList>
    </citation>
    <scope>NUCLEOTIDE SEQUENCE</scope>
    <source>
        <strain evidence="3">DSM 19829</strain>
    </source>
</reference>
<dbReference type="PANTHER" id="PTHR30486">
    <property type="entry name" value="TWITCHING MOTILITY PROTEIN PILT"/>
    <property type="match status" value="1"/>
</dbReference>
<dbReference type="CDD" id="cd01130">
    <property type="entry name" value="VirB11-like_ATPase"/>
    <property type="match status" value="1"/>
</dbReference>
<dbReference type="Gene3D" id="3.30.450.370">
    <property type="match status" value="1"/>
</dbReference>
<dbReference type="InterPro" id="IPR027417">
    <property type="entry name" value="P-loop_NTPase"/>
</dbReference>
<sequence length="345" mass="39486">MARISNWHLPDEAYGALLPYIRDDNVTDINYNGRDIWVDDVTRGRYLADLTINKEFEKQFVMRIKNAVSANFNPQDNILEAETEDLRVSVIHESVAHTGTAISIRKTPPIQRLTDERMAKEGYCSKEIINFLKNCIAAHCNVVVCGLTGSGKTELLKWLTRSIPAHERVITIEDNLEIHYRAINPGKDCVELKVHEELFSYTKAIKACLRQFPQWILLSEARSVEVKHLLEAFSTGHHGLTTMHTDDVRHIPDRIENMMQDALAAARMENDIYNFINVGVLISKKTKEDGTIHRCISQICLFNRESQNNEIQMLVDDGIILKRAIPGSFYRKFFRAKIQDPFSAC</sequence>